<dbReference type="PIRSF" id="PIRSF033271">
    <property type="entry name" value="UCP033271"/>
    <property type="match status" value="1"/>
</dbReference>
<feature type="compositionally biased region" description="Low complexity" evidence="1">
    <location>
        <begin position="418"/>
        <end position="432"/>
    </location>
</feature>
<dbReference type="EMBL" id="JAAATX020000002">
    <property type="protein sequence ID" value="MBU9696964.1"/>
    <property type="molecule type" value="Genomic_DNA"/>
</dbReference>
<dbReference type="InterPro" id="IPR008322">
    <property type="entry name" value="UPF0261"/>
</dbReference>
<dbReference type="InterPro" id="IPR056778">
    <property type="entry name" value="UPF0261_C"/>
</dbReference>
<organism evidence="4 5">
    <name type="scientific">Paragemmobacter amnigenus</name>
    <dbReference type="NCBI Taxonomy" id="2852097"/>
    <lineage>
        <taxon>Bacteria</taxon>
        <taxon>Pseudomonadati</taxon>
        <taxon>Pseudomonadota</taxon>
        <taxon>Alphaproteobacteria</taxon>
        <taxon>Rhodobacterales</taxon>
        <taxon>Paracoccaceae</taxon>
        <taxon>Paragemmobacter</taxon>
    </lineage>
</organism>
<comment type="caution">
    <text evidence="4">The sequence shown here is derived from an EMBL/GenBank/DDBJ whole genome shotgun (WGS) entry which is preliminary data.</text>
</comment>
<dbReference type="Proteomes" id="UP000731907">
    <property type="component" value="Unassembled WGS sequence"/>
</dbReference>
<evidence type="ECO:0000256" key="1">
    <source>
        <dbReference type="SAM" id="MobiDB-lite"/>
    </source>
</evidence>
<evidence type="ECO:0000259" key="2">
    <source>
        <dbReference type="Pfam" id="PF06792"/>
    </source>
</evidence>
<dbReference type="Gene3D" id="3.40.50.12030">
    <property type="entry name" value="Uncharacterised protein family UPF0261, NC domain"/>
    <property type="match status" value="1"/>
</dbReference>
<dbReference type="Gene3D" id="3.40.50.12020">
    <property type="entry name" value="Uncharacterised protein family UPF0261, NN domain"/>
    <property type="match status" value="1"/>
</dbReference>
<dbReference type="NCBIfam" id="NF002676">
    <property type="entry name" value="PRK02399.1-4"/>
    <property type="match status" value="1"/>
</dbReference>
<dbReference type="Pfam" id="PF06792">
    <property type="entry name" value="UPF0261"/>
    <property type="match status" value="1"/>
</dbReference>
<sequence length="441" mass="47124">MERKTILVIGTYDTKDPELNFVADCIRKMGGSVIEMDVSVLGDPSRPTDYSKHQVAAAAGKTIQDAIDAGDENHAMQIMALGASRLTAELYAQGRMDGMIALGGTMGTDLALDCARALPIGVPKYVVSTIAFSPLIPPDRLSADIQMILWAGGLYGLNDVCMATLSQAAGAVYGAALAVVPPNPDRPVIGMISFGSSALKYMVHLREPLMERGFSVAVFHGTGMGGMAMESLTEQGYFAAVLELAVAEIGNLMVGSVVNAGANRMTAAARQGTPIIAAPGFGDMIDFATWQPVPERFRDRPYHAHNRLLASASLTGEERRELAREVARRLKRSSGPVHFILPTQGIHAWDVEGMPAHDPDALAEMVDEYSRVMTDPVALSVLDCHINDRAFSDRVLEIIDGWIADGTIALSVRRGRSAPVRSGGVGSRRIGGPMTEPSPPW</sequence>
<protein>
    <submittedName>
        <fullName evidence="4">Tm-1-like ATP-binding domain-containing protein</fullName>
    </submittedName>
</protein>
<dbReference type="PANTHER" id="PTHR31862">
    <property type="entry name" value="UPF0261 DOMAIN PROTEIN (AFU_ORTHOLOGUE AFUA_1G10120)"/>
    <property type="match status" value="1"/>
</dbReference>
<dbReference type="Pfam" id="PF23189">
    <property type="entry name" value="UPF0261_C"/>
    <property type="match status" value="1"/>
</dbReference>
<evidence type="ECO:0000259" key="3">
    <source>
        <dbReference type="Pfam" id="PF23189"/>
    </source>
</evidence>
<gene>
    <name evidence="4" type="ORF">GU927_003785</name>
</gene>
<feature type="region of interest" description="Disordered" evidence="1">
    <location>
        <begin position="418"/>
        <end position="441"/>
    </location>
</feature>
<keyword evidence="5" id="KW-1185">Reference proteome</keyword>
<evidence type="ECO:0000313" key="5">
    <source>
        <dbReference type="Proteomes" id="UP000731907"/>
    </source>
</evidence>
<dbReference type="InterPro" id="IPR051353">
    <property type="entry name" value="Tobamovirus_resist_UPF0261"/>
</dbReference>
<accession>A0ABS6IZM7</accession>
<feature type="domain" description="UPF0261" evidence="2">
    <location>
        <begin position="4"/>
        <end position="177"/>
    </location>
</feature>
<name>A0ABS6IZM7_9RHOB</name>
<reference evidence="4 5" key="1">
    <citation type="submission" date="2021-06" db="EMBL/GenBank/DDBJ databases">
        <title>Rhodobacteraceae bacterium strain HSP-20.</title>
        <authorList>
            <person name="Chen W.-M."/>
        </authorList>
    </citation>
    <scope>NUCLEOTIDE SEQUENCE [LARGE SCALE GENOMIC DNA]</scope>
    <source>
        <strain evidence="4 5">HSP-20</strain>
    </source>
</reference>
<dbReference type="CDD" id="cd15488">
    <property type="entry name" value="Tm-1-like"/>
    <property type="match status" value="1"/>
</dbReference>
<dbReference type="InterPro" id="IPR044122">
    <property type="entry name" value="UPF0261_N"/>
</dbReference>
<dbReference type="RefSeq" id="WP_161761023.1">
    <property type="nucleotide sequence ID" value="NZ_JAAATX020000002.1"/>
</dbReference>
<proteinExistence type="predicted"/>
<dbReference type="PANTHER" id="PTHR31862:SF1">
    <property type="entry name" value="UPF0261 DOMAIN PROTEIN (AFU_ORTHOLOGUE AFUA_1G10120)"/>
    <property type="match status" value="1"/>
</dbReference>
<evidence type="ECO:0000313" key="4">
    <source>
        <dbReference type="EMBL" id="MBU9696964.1"/>
    </source>
</evidence>
<feature type="domain" description="UPF0261" evidence="3">
    <location>
        <begin position="186"/>
        <end position="400"/>
    </location>
</feature>